<evidence type="ECO:0000256" key="5">
    <source>
        <dbReference type="ARBA" id="ARBA00022821"/>
    </source>
</evidence>
<comment type="similarity">
    <text evidence="1">Belongs to the disease resistance NB-LRR family.</text>
</comment>
<dbReference type="AlphaFoldDB" id="A0A1D1YZX5"/>
<evidence type="ECO:0000256" key="3">
    <source>
        <dbReference type="ARBA" id="ARBA00022737"/>
    </source>
</evidence>
<feature type="domain" description="Disease resistance N-terminal" evidence="6">
    <location>
        <begin position="53"/>
        <end position="102"/>
    </location>
</feature>
<feature type="non-terminal residue" evidence="7">
    <location>
        <position position="1"/>
    </location>
</feature>
<sequence>PTSTTHTIPSVGAKLAMASMFQSVPDRASELPTKLIELFSRSPPTSSSSTSIYSQFVDDLGTLYRWMRRIGAVLDNAEEREIMDDRRMIWLWELMDVAYDAE</sequence>
<evidence type="ECO:0000259" key="6">
    <source>
        <dbReference type="Pfam" id="PF18052"/>
    </source>
</evidence>
<evidence type="ECO:0000313" key="7">
    <source>
        <dbReference type="EMBL" id="JAT60207.1"/>
    </source>
</evidence>
<keyword evidence="5" id="KW-0611">Plant defense</keyword>
<keyword evidence="2" id="KW-0433">Leucine-rich repeat</keyword>
<dbReference type="Pfam" id="PF18052">
    <property type="entry name" value="Rx_N"/>
    <property type="match status" value="1"/>
</dbReference>
<evidence type="ECO:0000256" key="4">
    <source>
        <dbReference type="ARBA" id="ARBA00022741"/>
    </source>
</evidence>
<accession>A0A1D1YZX5</accession>
<keyword evidence="3" id="KW-0677">Repeat</keyword>
<dbReference type="InterPro" id="IPR041118">
    <property type="entry name" value="Rx_N"/>
</dbReference>
<proteinExistence type="inferred from homology"/>
<keyword evidence="4" id="KW-0547">Nucleotide-binding</keyword>
<feature type="non-terminal residue" evidence="7">
    <location>
        <position position="102"/>
    </location>
</feature>
<evidence type="ECO:0000256" key="2">
    <source>
        <dbReference type="ARBA" id="ARBA00022614"/>
    </source>
</evidence>
<dbReference type="GO" id="GO:0006952">
    <property type="term" value="P:defense response"/>
    <property type="evidence" value="ECO:0007669"/>
    <property type="project" value="UniProtKB-KW"/>
</dbReference>
<dbReference type="EMBL" id="GDJX01007729">
    <property type="protein sequence ID" value="JAT60207.1"/>
    <property type="molecule type" value="Transcribed_RNA"/>
</dbReference>
<reference evidence="7" key="1">
    <citation type="submission" date="2015-07" db="EMBL/GenBank/DDBJ databases">
        <title>Transcriptome Assembly of Anthurium amnicola.</title>
        <authorList>
            <person name="Suzuki J."/>
        </authorList>
    </citation>
    <scope>NUCLEOTIDE SEQUENCE</scope>
</reference>
<organism evidence="7">
    <name type="scientific">Anthurium amnicola</name>
    <dbReference type="NCBI Taxonomy" id="1678845"/>
    <lineage>
        <taxon>Eukaryota</taxon>
        <taxon>Viridiplantae</taxon>
        <taxon>Streptophyta</taxon>
        <taxon>Embryophyta</taxon>
        <taxon>Tracheophyta</taxon>
        <taxon>Spermatophyta</taxon>
        <taxon>Magnoliopsida</taxon>
        <taxon>Liliopsida</taxon>
        <taxon>Araceae</taxon>
        <taxon>Pothoideae</taxon>
        <taxon>Potheae</taxon>
        <taxon>Anthurium</taxon>
    </lineage>
</organism>
<name>A0A1D1YZX5_9ARAE</name>
<protein>
    <submittedName>
        <fullName evidence="7">Putative disease resistance RPP13-like protein 1</fullName>
    </submittedName>
</protein>
<gene>
    <name evidence="7" type="primary">RPPL1_22</name>
    <name evidence="7" type="ORF">g.157756</name>
</gene>
<dbReference type="GO" id="GO:0000166">
    <property type="term" value="F:nucleotide binding"/>
    <property type="evidence" value="ECO:0007669"/>
    <property type="project" value="UniProtKB-KW"/>
</dbReference>
<evidence type="ECO:0000256" key="1">
    <source>
        <dbReference type="ARBA" id="ARBA00008894"/>
    </source>
</evidence>